<name>A0A517QJQ0_9PLAN</name>
<proteinExistence type="predicted"/>
<dbReference type="PROSITE" id="PS00430">
    <property type="entry name" value="TONB_DEPENDENT_REC_1"/>
    <property type="match status" value="1"/>
</dbReference>
<keyword evidence="3" id="KW-1185">Reference proteome</keyword>
<dbReference type="EMBL" id="CP036267">
    <property type="protein sequence ID" value="QDT31870.1"/>
    <property type="molecule type" value="Genomic_DNA"/>
</dbReference>
<feature type="chain" id="PRO_5021836425" description="PsbP C-terminal domain-containing protein" evidence="1">
    <location>
        <begin position="26"/>
        <end position="199"/>
    </location>
</feature>
<accession>A0A517QJQ0</accession>
<dbReference type="InterPro" id="IPR010916">
    <property type="entry name" value="TonB_box_CS"/>
</dbReference>
<sequence precursor="true">MSFSNQLIPFMSLALTLGLSFPTFAEDAAKEAKTVETVEVKASDLTLAIPKTWKQQQPSNNLRLAQFVVPAAKEGGEPAELVISGPFGGSAAQNIQRWIGQFRQEGRQIKMTQGESKHGKYILVDLTGTYNRSIGPPFQRKSEAVENYRVINVMLAAPEGRTGSYFLKLTGEKATVEAAEEQIRAVFGANMKDEKPYEL</sequence>
<keyword evidence="1" id="KW-0732">Signal</keyword>
<dbReference type="Proteomes" id="UP000315724">
    <property type="component" value="Chromosome"/>
</dbReference>
<gene>
    <name evidence="2" type="ORF">Mal48_11060</name>
</gene>
<evidence type="ECO:0000313" key="3">
    <source>
        <dbReference type="Proteomes" id="UP000315724"/>
    </source>
</evidence>
<evidence type="ECO:0000256" key="1">
    <source>
        <dbReference type="SAM" id="SignalP"/>
    </source>
</evidence>
<dbReference type="OrthoDB" id="5764172at2"/>
<organism evidence="2 3">
    <name type="scientific">Thalassoglobus polymorphus</name>
    <dbReference type="NCBI Taxonomy" id="2527994"/>
    <lineage>
        <taxon>Bacteria</taxon>
        <taxon>Pseudomonadati</taxon>
        <taxon>Planctomycetota</taxon>
        <taxon>Planctomycetia</taxon>
        <taxon>Planctomycetales</taxon>
        <taxon>Planctomycetaceae</taxon>
        <taxon>Thalassoglobus</taxon>
    </lineage>
</organism>
<dbReference type="RefSeq" id="WP_145196774.1">
    <property type="nucleotide sequence ID" value="NZ_CP036267.1"/>
</dbReference>
<evidence type="ECO:0000313" key="2">
    <source>
        <dbReference type="EMBL" id="QDT31870.1"/>
    </source>
</evidence>
<protein>
    <recommendedName>
        <fullName evidence="4">PsbP C-terminal domain-containing protein</fullName>
    </recommendedName>
</protein>
<feature type="signal peptide" evidence="1">
    <location>
        <begin position="1"/>
        <end position="25"/>
    </location>
</feature>
<evidence type="ECO:0008006" key="4">
    <source>
        <dbReference type="Google" id="ProtNLM"/>
    </source>
</evidence>
<reference evidence="2 3" key="1">
    <citation type="submission" date="2019-02" db="EMBL/GenBank/DDBJ databases">
        <title>Deep-cultivation of Planctomycetes and their phenomic and genomic characterization uncovers novel biology.</title>
        <authorList>
            <person name="Wiegand S."/>
            <person name="Jogler M."/>
            <person name="Boedeker C."/>
            <person name="Pinto D."/>
            <person name="Vollmers J."/>
            <person name="Rivas-Marin E."/>
            <person name="Kohn T."/>
            <person name="Peeters S.H."/>
            <person name="Heuer A."/>
            <person name="Rast P."/>
            <person name="Oberbeckmann S."/>
            <person name="Bunk B."/>
            <person name="Jeske O."/>
            <person name="Meyerdierks A."/>
            <person name="Storesund J.E."/>
            <person name="Kallscheuer N."/>
            <person name="Luecker S."/>
            <person name="Lage O.M."/>
            <person name="Pohl T."/>
            <person name="Merkel B.J."/>
            <person name="Hornburger P."/>
            <person name="Mueller R.-W."/>
            <person name="Bruemmer F."/>
            <person name="Labrenz M."/>
            <person name="Spormann A.M."/>
            <person name="Op den Camp H."/>
            <person name="Overmann J."/>
            <person name="Amann R."/>
            <person name="Jetten M.S.M."/>
            <person name="Mascher T."/>
            <person name="Medema M.H."/>
            <person name="Devos D.P."/>
            <person name="Kaster A.-K."/>
            <person name="Ovreas L."/>
            <person name="Rohde M."/>
            <person name="Galperin M.Y."/>
            <person name="Jogler C."/>
        </authorList>
    </citation>
    <scope>NUCLEOTIDE SEQUENCE [LARGE SCALE GENOMIC DNA]</scope>
    <source>
        <strain evidence="2 3">Mal48</strain>
    </source>
</reference>
<dbReference type="KEGG" id="tpol:Mal48_11060"/>
<dbReference type="AlphaFoldDB" id="A0A517QJQ0"/>